<dbReference type="GO" id="GO:0042910">
    <property type="term" value="F:xenobiotic transmembrane transporter activity"/>
    <property type="evidence" value="ECO:0007669"/>
    <property type="project" value="InterPro"/>
</dbReference>
<dbReference type="InterPro" id="IPR002528">
    <property type="entry name" value="MATE_fam"/>
</dbReference>
<dbReference type="InterPro" id="IPR048279">
    <property type="entry name" value="MdtK-like"/>
</dbReference>
<reference evidence="11 12" key="1">
    <citation type="journal article" date="2011" name="Stand. Genomic Sci.">
        <title>Complete genome sequence of Treponema succinifaciens type strain (6091).</title>
        <authorList>
            <person name="Han C."/>
            <person name="Gronow S."/>
            <person name="Teshima H."/>
            <person name="Lapidus A."/>
            <person name="Nolan M."/>
            <person name="Lucas S."/>
            <person name="Hammon N."/>
            <person name="Deshpande S."/>
            <person name="Cheng J.F."/>
            <person name="Zeytun A."/>
            <person name="Tapia R."/>
            <person name="Goodwin L."/>
            <person name="Pitluck S."/>
            <person name="Liolios K."/>
            <person name="Pagani I."/>
            <person name="Ivanova N."/>
            <person name="Mavromatis K."/>
            <person name="Mikhailova N."/>
            <person name="Huntemann M."/>
            <person name="Pati A."/>
            <person name="Chen A."/>
            <person name="Palaniappan K."/>
            <person name="Land M."/>
            <person name="Hauser L."/>
            <person name="Brambilla E.M."/>
            <person name="Rohde M."/>
            <person name="Goker M."/>
            <person name="Woyke T."/>
            <person name="Bristow J."/>
            <person name="Eisen J.A."/>
            <person name="Markowitz V."/>
            <person name="Hugenholtz P."/>
            <person name="Kyrpides N.C."/>
            <person name="Klenk H.P."/>
            <person name="Detter J.C."/>
        </authorList>
    </citation>
    <scope>NUCLEOTIDE SEQUENCE [LARGE SCALE GENOMIC DNA]</scope>
    <source>
        <strain evidence="12">ATCC 33096 / DSM 2489 / 6091</strain>
    </source>
</reference>
<dbReference type="EMBL" id="CP002631">
    <property type="protein sequence ID" value="AEB13001.1"/>
    <property type="molecule type" value="Genomic_DNA"/>
</dbReference>
<proteinExistence type="predicted"/>
<comment type="subcellular location">
    <subcellularLocation>
        <location evidence="1">Cell membrane</location>
        <topology evidence="1">Multi-pass membrane protein</topology>
    </subcellularLocation>
</comment>
<protein>
    <recommendedName>
        <fullName evidence="9">Multidrug-efflux transporter</fullName>
    </recommendedName>
</protein>
<dbReference type="PIRSF" id="PIRSF006603">
    <property type="entry name" value="DinF"/>
    <property type="match status" value="1"/>
</dbReference>
<feature type="transmembrane region" description="Helical" evidence="10">
    <location>
        <begin position="151"/>
        <end position="172"/>
    </location>
</feature>
<dbReference type="HOGENOM" id="CLU_012893_5_1_12"/>
<feature type="transmembrane region" description="Helical" evidence="10">
    <location>
        <begin position="74"/>
        <end position="97"/>
    </location>
</feature>
<dbReference type="PANTHER" id="PTHR43298:SF2">
    <property type="entry name" value="FMN_FAD EXPORTER YEEO-RELATED"/>
    <property type="match status" value="1"/>
</dbReference>
<sequence>MTQSFIFYRIEFMSEKNAALIRTHLPGFYKTLFSLALPITLQNLMQVFVNMLDTIMVGQLGAAEIASVGLGNQIYFILNMILFGTSSGGAIFISQFWGKNDIKGIQKTLGIMLGFSIFVSIVFTIAALFIPEFLISLYSKDPVVILYGAKYLRYVAISYIFLAISFPFEFAFKSTNHAYLPMICTTISIILNAVFNYIFIFGLKTEFFTIAPMGVAGAAIGTVISRAAGTSVLLIYSSLKKFEILGSLKNYFSFSKKFVLKYISVALPVLLNETAWGMGITFQNSIFAHTGTDAIAAFNITGTISQLTWVFFIGTGNAAGIILGKKIGAGNFEEAKLYTYRFAWFLPSCAALIGLFLYPLSSMLPYIFNVDSSILLQAKKMLTELICFYPFNAFCMFFIVGFCRAGGDTKYAAFHDIFWMWFIAIPAGYIAAFIFHLPPNIIYLCLLSEGFLKTFAGLLRLKSGKWLKDITN</sequence>
<evidence type="ECO:0000256" key="8">
    <source>
        <dbReference type="ARBA" id="ARBA00023136"/>
    </source>
</evidence>
<feature type="transmembrane region" description="Helical" evidence="10">
    <location>
        <begin position="344"/>
        <end position="368"/>
    </location>
</feature>
<evidence type="ECO:0000256" key="3">
    <source>
        <dbReference type="ARBA" id="ARBA00022449"/>
    </source>
</evidence>
<feature type="transmembrane region" description="Helical" evidence="10">
    <location>
        <begin position="388"/>
        <end position="405"/>
    </location>
</feature>
<gene>
    <name evidence="11" type="ordered locus">Tresu_0031</name>
</gene>
<keyword evidence="2" id="KW-0813">Transport</keyword>
<keyword evidence="3" id="KW-0050">Antiport</keyword>
<dbReference type="eggNOG" id="COG0534">
    <property type="taxonomic scope" value="Bacteria"/>
</dbReference>
<keyword evidence="7" id="KW-0406">Ion transport</keyword>
<dbReference type="AlphaFoldDB" id="F2NU37"/>
<evidence type="ECO:0000256" key="5">
    <source>
        <dbReference type="ARBA" id="ARBA00022692"/>
    </source>
</evidence>
<dbReference type="Pfam" id="PF01554">
    <property type="entry name" value="MatE"/>
    <property type="match status" value="2"/>
</dbReference>
<evidence type="ECO:0000313" key="11">
    <source>
        <dbReference type="EMBL" id="AEB13001.1"/>
    </source>
</evidence>
<dbReference type="GO" id="GO:0005886">
    <property type="term" value="C:plasma membrane"/>
    <property type="evidence" value="ECO:0007669"/>
    <property type="project" value="UniProtKB-SubCell"/>
</dbReference>
<dbReference type="InterPro" id="IPR050222">
    <property type="entry name" value="MATE_MdtK"/>
</dbReference>
<keyword evidence="12" id="KW-1185">Reference proteome</keyword>
<evidence type="ECO:0000256" key="9">
    <source>
        <dbReference type="ARBA" id="ARBA00031636"/>
    </source>
</evidence>
<dbReference type="GO" id="GO:0006811">
    <property type="term" value="P:monoatomic ion transport"/>
    <property type="evidence" value="ECO:0007669"/>
    <property type="project" value="UniProtKB-KW"/>
</dbReference>
<organism evidence="11 12">
    <name type="scientific">Treponema succinifaciens (strain ATCC 33096 / DSM 2489 / 6091)</name>
    <dbReference type="NCBI Taxonomy" id="869209"/>
    <lineage>
        <taxon>Bacteria</taxon>
        <taxon>Pseudomonadati</taxon>
        <taxon>Spirochaetota</taxon>
        <taxon>Spirochaetia</taxon>
        <taxon>Spirochaetales</taxon>
        <taxon>Treponemataceae</taxon>
        <taxon>Treponema</taxon>
    </lineage>
</organism>
<accession>F2NU37</accession>
<keyword evidence="6 10" id="KW-1133">Transmembrane helix</keyword>
<dbReference type="NCBIfam" id="TIGR00797">
    <property type="entry name" value="matE"/>
    <property type="match status" value="1"/>
</dbReference>
<dbReference type="STRING" id="869209.Tresu_0031"/>
<keyword evidence="4" id="KW-1003">Cell membrane</keyword>
<feature type="transmembrane region" description="Helical" evidence="10">
    <location>
        <begin position="215"/>
        <end position="237"/>
    </location>
</feature>
<feature type="transmembrane region" description="Helical" evidence="10">
    <location>
        <begin position="417"/>
        <end position="435"/>
    </location>
</feature>
<feature type="transmembrane region" description="Helical" evidence="10">
    <location>
        <begin position="109"/>
        <end position="131"/>
    </location>
</feature>
<reference evidence="12" key="2">
    <citation type="submission" date="2011-04" db="EMBL/GenBank/DDBJ databases">
        <title>The complete genome of chromosome of Treponema succinifaciens DSM 2489.</title>
        <authorList>
            <person name="Lucas S."/>
            <person name="Copeland A."/>
            <person name="Lapidus A."/>
            <person name="Bruce D."/>
            <person name="Goodwin L."/>
            <person name="Pitluck S."/>
            <person name="Peters L."/>
            <person name="Kyrpides N."/>
            <person name="Mavromatis K."/>
            <person name="Ivanova N."/>
            <person name="Ovchinnikova G."/>
            <person name="Teshima H."/>
            <person name="Detter J.C."/>
            <person name="Tapia R."/>
            <person name="Han C."/>
            <person name="Land M."/>
            <person name="Hauser L."/>
            <person name="Markowitz V."/>
            <person name="Cheng J.-F."/>
            <person name="Hugenholtz P."/>
            <person name="Woyke T."/>
            <person name="Wu D."/>
            <person name="Gronow S."/>
            <person name="Wellnitz S."/>
            <person name="Brambilla E."/>
            <person name="Klenk H.-P."/>
            <person name="Eisen J.A."/>
        </authorList>
    </citation>
    <scope>NUCLEOTIDE SEQUENCE [LARGE SCALE GENOMIC DNA]</scope>
    <source>
        <strain evidence="12">ATCC 33096 / DSM 2489 / 6091</strain>
    </source>
</reference>
<dbReference type="KEGG" id="tsu:Tresu_0031"/>
<evidence type="ECO:0000256" key="4">
    <source>
        <dbReference type="ARBA" id="ARBA00022475"/>
    </source>
</evidence>
<evidence type="ECO:0000256" key="6">
    <source>
        <dbReference type="ARBA" id="ARBA00022989"/>
    </source>
</evidence>
<evidence type="ECO:0000313" key="12">
    <source>
        <dbReference type="Proteomes" id="UP000006852"/>
    </source>
</evidence>
<keyword evidence="8 10" id="KW-0472">Membrane</keyword>
<dbReference type="CDD" id="cd13134">
    <property type="entry name" value="MATE_like_8"/>
    <property type="match status" value="1"/>
</dbReference>
<evidence type="ECO:0000256" key="1">
    <source>
        <dbReference type="ARBA" id="ARBA00004651"/>
    </source>
</evidence>
<evidence type="ECO:0000256" key="10">
    <source>
        <dbReference type="SAM" id="Phobius"/>
    </source>
</evidence>
<keyword evidence="5 10" id="KW-0812">Transmembrane</keyword>
<dbReference type="Proteomes" id="UP000006852">
    <property type="component" value="Chromosome"/>
</dbReference>
<feature type="transmembrane region" description="Helical" evidence="10">
    <location>
        <begin position="179"/>
        <end position="203"/>
    </location>
</feature>
<dbReference type="GO" id="GO:0015297">
    <property type="term" value="F:antiporter activity"/>
    <property type="evidence" value="ECO:0007669"/>
    <property type="project" value="UniProtKB-KW"/>
</dbReference>
<feature type="transmembrane region" description="Helical" evidence="10">
    <location>
        <begin position="258"/>
        <end position="282"/>
    </location>
</feature>
<evidence type="ECO:0000256" key="2">
    <source>
        <dbReference type="ARBA" id="ARBA00022448"/>
    </source>
</evidence>
<feature type="transmembrane region" description="Helical" evidence="10">
    <location>
        <begin position="294"/>
        <end position="323"/>
    </location>
</feature>
<dbReference type="PANTHER" id="PTHR43298">
    <property type="entry name" value="MULTIDRUG RESISTANCE PROTEIN NORM-RELATED"/>
    <property type="match status" value="1"/>
</dbReference>
<name>F2NU37_TRES6</name>
<evidence type="ECO:0000256" key="7">
    <source>
        <dbReference type="ARBA" id="ARBA00023065"/>
    </source>
</evidence>